<evidence type="ECO:0000313" key="1">
    <source>
        <dbReference type="EMBL" id="TGD77592.1"/>
    </source>
</evidence>
<keyword evidence="2" id="KW-1185">Reference proteome</keyword>
<comment type="caution">
    <text evidence="1">The sequence shown here is derived from an EMBL/GenBank/DDBJ whole genome shotgun (WGS) entry which is preliminary data.</text>
</comment>
<protein>
    <submittedName>
        <fullName evidence="1">Uncharacterized protein</fullName>
    </submittedName>
</protein>
<evidence type="ECO:0000313" key="2">
    <source>
        <dbReference type="Proteomes" id="UP000298284"/>
    </source>
</evidence>
<proteinExistence type="predicted"/>
<dbReference type="OrthoDB" id="881927at2"/>
<dbReference type="EMBL" id="SRKZ01000008">
    <property type="protein sequence ID" value="TGD77592.1"/>
    <property type="molecule type" value="Genomic_DNA"/>
</dbReference>
<dbReference type="RefSeq" id="WP_135532778.1">
    <property type="nucleotide sequence ID" value="NZ_SRKZ01000008.1"/>
</dbReference>
<dbReference type="AlphaFoldDB" id="A0A4Z0MCX3"/>
<name>A0A4Z0MCX3_9BACT</name>
<accession>A0A4Z0MCX3</accession>
<dbReference type="Proteomes" id="UP000298284">
    <property type="component" value="Unassembled WGS sequence"/>
</dbReference>
<reference evidence="1 2" key="1">
    <citation type="submission" date="2019-04" db="EMBL/GenBank/DDBJ databases">
        <authorList>
            <person name="Feng G."/>
            <person name="Zhang J."/>
            <person name="Zhu H."/>
        </authorList>
    </citation>
    <scope>NUCLEOTIDE SEQUENCE [LARGE SCALE GENOMIC DNA]</scope>
    <source>
        <strain evidence="1 2">JCM 19491</strain>
    </source>
</reference>
<sequence length="99" mass="11085">MPLPATPSPTLTTAAMLRLLRQELLQLPAHTPYWEARLRRLTDQLTFVVQTWSGIPWPTHSRQGDEVPSAAHVLTLLAHLPAEPAARQRTLLVLVLLLL</sequence>
<organism evidence="1 2">
    <name type="scientific">Hymenobacter wooponensis</name>
    <dbReference type="NCBI Taxonomy" id="1525360"/>
    <lineage>
        <taxon>Bacteria</taxon>
        <taxon>Pseudomonadati</taxon>
        <taxon>Bacteroidota</taxon>
        <taxon>Cytophagia</taxon>
        <taxon>Cytophagales</taxon>
        <taxon>Hymenobacteraceae</taxon>
        <taxon>Hymenobacter</taxon>
    </lineage>
</organism>
<gene>
    <name evidence="1" type="ORF">EU557_22720</name>
</gene>